<protein>
    <submittedName>
        <fullName evidence="1">Uncharacterized protein</fullName>
    </submittedName>
</protein>
<dbReference type="eggNOG" id="ENOG502Z9X1">
    <property type="taxonomic scope" value="Bacteria"/>
</dbReference>
<dbReference type="PATRIC" id="fig|991905.3.peg.2986"/>
<gene>
    <name evidence="1" type="ordered locus">SL003B_2910</name>
</gene>
<proteinExistence type="predicted"/>
<accession>F2J6F9</accession>
<organism evidence="1 2">
    <name type="scientific">Polymorphum gilvum (strain LMG 25793 / CGMCC 1.9160 / SL003B-26A1)</name>
    <dbReference type="NCBI Taxonomy" id="991905"/>
    <lineage>
        <taxon>Bacteria</taxon>
        <taxon>Pseudomonadati</taxon>
        <taxon>Pseudomonadota</taxon>
        <taxon>Alphaproteobacteria</taxon>
        <taxon>Rhodobacterales</taxon>
        <taxon>Paracoccaceae</taxon>
        <taxon>Polymorphum</taxon>
    </lineage>
</organism>
<dbReference type="EMBL" id="CP002568">
    <property type="protein sequence ID" value="ADZ71333.1"/>
    <property type="molecule type" value="Genomic_DNA"/>
</dbReference>
<dbReference type="Proteomes" id="UP000008130">
    <property type="component" value="Chromosome"/>
</dbReference>
<dbReference type="STRING" id="991905.SL003B_2910"/>
<dbReference type="AlphaFoldDB" id="F2J6F9"/>
<dbReference type="RefSeq" id="WP_013653646.1">
    <property type="nucleotide sequence ID" value="NC_015259.1"/>
</dbReference>
<dbReference type="HOGENOM" id="CLU_585098_0_0_5"/>
<dbReference type="OrthoDB" id="8433260at2"/>
<keyword evidence="2" id="KW-1185">Reference proteome</keyword>
<name>F2J6F9_POLGS</name>
<dbReference type="KEGG" id="pgv:SL003B_2910"/>
<reference evidence="1 2" key="1">
    <citation type="journal article" date="2011" name="J. Bacteriol.">
        <title>Complete genome sequence of Polymorphum gilvum SL003B-26A1T, a crude oil-degrading bacterium from oil-polluted saline soil.</title>
        <authorList>
            <person name="Li S.G."/>
            <person name="Tang Y.Q."/>
            <person name="Nie Y."/>
            <person name="Cai M."/>
            <person name="Wu X.L."/>
        </authorList>
    </citation>
    <scope>NUCLEOTIDE SEQUENCE [LARGE SCALE GENOMIC DNA]</scope>
    <source>
        <strain evidence="2">LMG 25793 / CGMCC 1.9160 / SL003B-26A1</strain>
    </source>
</reference>
<evidence type="ECO:0000313" key="2">
    <source>
        <dbReference type="Proteomes" id="UP000008130"/>
    </source>
</evidence>
<sequence>MTDQAILTNKIRSYLQALSPRAVETLVRGLEKARDSGTADPHVELILAASSSILRAGAAVGSASQANEIARRNHLQRLFFSPVDTFVINEQLPRKQEGRVYRPYLTEIWNWLERDVLPDDFRKVRGAFEKPTVDDEKAARLAARLREKALEAMLETMARVEQSERERRRLGMVIGGERAIQDLSDVTKVFKAEPWLMPFLNQMPPSLSERRLKQDTDVLNLVGTYSSRHPDAVPMIAAAVLDRADAPSSLGAFALRLGHAKDAKDLGKTPFAPFVDMVISEAERLNVLARQHQKHNPDPVAFSEAVSSYANLIRGLDLDLDLADCDEWRGRIAETRRDVSHIVTNELQGACGAVRRALQVPHAGKDGTLEVDQRAVDDAVRALRVVSMARGSAETLAVNEVGKRTRQTVEQTLEIVTRSLLSDLRKQKGDDREAHAAAVDVAIQLSEIYFGADYASQLRRSRQNAMADEEKKTGT</sequence>
<evidence type="ECO:0000313" key="1">
    <source>
        <dbReference type="EMBL" id="ADZ71333.1"/>
    </source>
</evidence>